<dbReference type="Pfam" id="PF03483">
    <property type="entry name" value="B3_4"/>
    <property type="match status" value="1"/>
</dbReference>
<dbReference type="Pfam" id="PF03484">
    <property type="entry name" value="B5"/>
    <property type="match status" value="1"/>
</dbReference>
<evidence type="ECO:0000256" key="10">
    <source>
        <dbReference type="ARBA" id="ARBA00022842"/>
    </source>
</evidence>
<evidence type="ECO:0000256" key="8">
    <source>
        <dbReference type="ARBA" id="ARBA00022741"/>
    </source>
</evidence>
<dbReference type="Pfam" id="PF01588">
    <property type="entry name" value="tRNA_bind"/>
    <property type="match status" value="1"/>
</dbReference>
<dbReference type="GO" id="GO:0000049">
    <property type="term" value="F:tRNA binding"/>
    <property type="evidence" value="ECO:0007669"/>
    <property type="project" value="UniProtKB-UniRule"/>
</dbReference>
<keyword evidence="9 15" id="KW-0067">ATP-binding</keyword>
<dbReference type="Gene3D" id="2.40.50.140">
    <property type="entry name" value="Nucleic acid-binding proteins"/>
    <property type="match status" value="1"/>
</dbReference>
<dbReference type="SMART" id="SM00873">
    <property type="entry name" value="B3_4"/>
    <property type="match status" value="1"/>
</dbReference>
<evidence type="ECO:0000256" key="15">
    <source>
        <dbReference type="HAMAP-Rule" id="MF_00283"/>
    </source>
</evidence>
<dbReference type="EC" id="6.1.1.20" evidence="15"/>
<dbReference type="PANTHER" id="PTHR10947:SF0">
    <property type="entry name" value="PHENYLALANINE--TRNA LIGASE BETA SUBUNIT"/>
    <property type="match status" value="1"/>
</dbReference>
<evidence type="ECO:0000256" key="6">
    <source>
        <dbReference type="ARBA" id="ARBA00022598"/>
    </source>
</evidence>
<evidence type="ECO:0000256" key="11">
    <source>
        <dbReference type="ARBA" id="ARBA00022884"/>
    </source>
</evidence>
<comment type="catalytic activity">
    <reaction evidence="14 15">
        <text>tRNA(Phe) + L-phenylalanine + ATP = L-phenylalanyl-tRNA(Phe) + AMP + diphosphate + H(+)</text>
        <dbReference type="Rhea" id="RHEA:19413"/>
        <dbReference type="Rhea" id="RHEA-COMP:9668"/>
        <dbReference type="Rhea" id="RHEA-COMP:9699"/>
        <dbReference type="ChEBI" id="CHEBI:15378"/>
        <dbReference type="ChEBI" id="CHEBI:30616"/>
        <dbReference type="ChEBI" id="CHEBI:33019"/>
        <dbReference type="ChEBI" id="CHEBI:58095"/>
        <dbReference type="ChEBI" id="CHEBI:78442"/>
        <dbReference type="ChEBI" id="CHEBI:78531"/>
        <dbReference type="ChEBI" id="CHEBI:456215"/>
        <dbReference type="EC" id="6.1.1.20"/>
    </reaction>
</comment>
<keyword evidence="6 15" id="KW-0436">Ligase</keyword>
<accession>A0A1L6TGT7</accession>
<dbReference type="FunFam" id="3.30.56.10:FF:000002">
    <property type="entry name" value="Phenylalanine--tRNA ligase beta subunit"/>
    <property type="match status" value="1"/>
</dbReference>
<comment type="similarity">
    <text evidence="2 15">Belongs to the phenylalanyl-tRNA synthetase beta subunit family. Type 1 subfamily.</text>
</comment>
<dbReference type="SUPFAM" id="SSF50249">
    <property type="entry name" value="Nucleic acid-binding proteins"/>
    <property type="match status" value="1"/>
</dbReference>
<dbReference type="EMBL" id="CP012508">
    <property type="protein sequence ID" value="ALB21640.1"/>
    <property type="molecule type" value="Genomic_DNA"/>
</dbReference>
<dbReference type="InterPro" id="IPR041616">
    <property type="entry name" value="PheRS_beta_core"/>
</dbReference>
<dbReference type="SUPFAM" id="SSF56037">
    <property type="entry name" value="PheT/TilS domain"/>
    <property type="match status" value="1"/>
</dbReference>
<evidence type="ECO:0000256" key="9">
    <source>
        <dbReference type="ARBA" id="ARBA00022840"/>
    </source>
</evidence>
<dbReference type="PROSITE" id="PS51483">
    <property type="entry name" value="B5"/>
    <property type="match status" value="1"/>
</dbReference>
<protein>
    <recommendedName>
        <fullName evidence="15">Phenylalanine--tRNA ligase beta subunit</fullName>
        <ecNumber evidence="15">6.1.1.20</ecNumber>
    </recommendedName>
    <alternativeName>
        <fullName evidence="15">Phenylalanyl-tRNA synthetase beta subunit</fullName>
        <shortName evidence="15">PheRS</shortName>
    </alternativeName>
</protein>
<evidence type="ECO:0000256" key="14">
    <source>
        <dbReference type="ARBA" id="ARBA00049255"/>
    </source>
</evidence>
<dbReference type="HAMAP" id="MF_00283">
    <property type="entry name" value="Phe_tRNA_synth_beta1"/>
    <property type="match status" value="1"/>
</dbReference>
<dbReference type="CDD" id="cd00769">
    <property type="entry name" value="PheRS_beta_core"/>
    <property type="match status" value="1"/>
</dbReference>
<evidence type="ECO:0000256" key="12">
    <source>
        <dbReference type="ARBA" id="ARBA00022917"/>
    </source>
</evidence>
<dbReference type="GO" id="GO:0009328">
    <property type="term" value="C:phenylalanine-tRNA ligase complex"/>
    <property type="evidence" value="ECO:0007669"/>
    <property type="project" value="TreeGrafter"/>
</dbReference>
<sequence>MQLSEQWLRTWVNPEVSTAVLADQLSMAGLEVDGMTAVAAEFSQVIVAEITHCEQHPDADRLRVCQVNTGTETVQIVCGAPNARVGIKVALAQIGALLPPIAEGKPFKIKKSKLRGVESEGMLCSARELELADEHEGIIELAVDAPVGMDLREYLSLNDVSIDVDLTPNRGDCLSIAGIAREVSVLNRTALTPVHVELIAPVHDERIDIELNAGEDCPRYIGRIIKKVNVHTKAPLWLTERLRRSGIRSISLPVDVTNYVMLELGQPMHAFDLNTVKGGIEVRRACPGETLVLLDGTEISLTPDVLVIADDVKPLAMAGIMGGESTGVSDDTQDLFLESAFFAPTAIAGRARRYGLHTDSSHRFERGVDPELARVAIERATQLIIDIAGGKPGPCLEAEKPEYLPTPVKLILRQPRIAKILGVSIADDEVEDILVHLGMTVERIAGGWQVSVPSFRFDMEREEDLIEEIARIHGYDNIPLHTPKRPATVPVNSEQKLTIAQLSQVLVNRGYSEAMNYSFLDEKLQTLVCPKDEFMRLANPLSEELAIMRTSLLPGLLKSLLHNQKRQQERVRLFEVGTCFRLVEGKKQERQRIAGVIAGAVLPLHWSGETAADFYDLKGDVEALLALTQAETMFKSAEHSALHPGQCAQVKVNGRCAGVIGALHPHLAQKLNVKGKAFLFELDLQAISSATLPKAKSLSRYPSIKRDLALLVDEAISAADLMTAVSDVVPEQLQDVRIFDIYQGEGIQEGKKSVALSLILQDLSRTLTEEDVAALIEKVKNTLMTTFGAVLRE</sequence>
<evidence type="ECO:0000256" key="3">
    <source>
        <dbReference type="ARBA" id="ARBA00011209"/>
    </source>
</evidence>
<dbReference type="Gene3D" id="3.30.56.10">
    <property type="match status" value="2"/>
</dbReference>
<name>A0A1L6TGT7_PISSA</name>
<dbReference type="Pfam" id="PF17759">
    <property type="entry name" value="tRNA_synthFbeta"/>
    <property type="match status" value="1"/>
</dbReference>
<evidence type="ECO:0000313" key="16">
    <source>
        <dbReference type="EMBL" id="ALB21640.1"/>
    </source>
</evidence>
<dbReference type="GO" id="GO:0006432">
    <property type="term" value="P:phenylalanyl-tRNA aminoacylation"/>
    <property type="evidence" value="ECO:0007669"/>
    <property type="project" value="UniProtKB-UniRule"/>
</dbReference>
<dbReference type="Gene3D" id="3.30.930.10">
    <property type="entry name" value="Bira Bifunctional Protein, Domain 2"/>
    <property type="match status" value="1"/>
</dbReference>
<dbReference type="Gene3D" id="3.30.70.380">
    <property type="entry name" value="Ferrodoxin-fold anticodon-binding domain"/>
    <property type="match status" value="1"/>
</dbReference>
<comment type="subunit">
    <text evidence="3 15">Tetramer of two alpha and two beta subunits.</text>
</comment>
<dbReference type="NCBIfam" id="TIGR00472">
    <property type="entry name" value="pheT_bact"/>
    <property type="match status" value="1"/>
</dbReference>
<organism evidence="16 17">
    <name type="scientific">Piscirickettsia salmonis</name>
    <dbReference type="NCBI Taxonomy" id="1238"/>
    <lineage>
        <taxon>Bacteria</taxon>
        <taxon>Pseudomonadati</taxon>
        <taxon>Pseudomonadota</taxon>
        <taxon>Gammaproteobacteria</taxon>
        <taxon>Thiotrichales</taxon>
        <taxon>Piscirickettsiaceae</taxon>
        <taxon>Piscirickettsia</taxon>
    </lineage>
</organism>
<evidence type="ECO:0000256" key="4">
    <source>
        <dbReference type="ARBA" id="ARBA00022490"/>
    </source>
</evidence>
<dbReference type="InterPro" id="IPR012340">
    <property type="entry name" value="NA-bd_OB-fold"/>
</dbReference>
<dbReference type="FunFam" id="3.50.40.10:FF:000001">
    <property type="entry name" value="Phenylalanine--tRNA ligase beta subunit"/>
    <property type="match status" value="1"/>
</dbReference>
<dbReference type="InterPro" id="IPR005146">
    <property type="entry name" value="B3/B4_tRNA-bd"/>
</dbReference>
<reference evidence="16 17" key="1">
    <citation type="journal article" date="2014" name="Genome Announc.">
        <title>Comparative Genome Analysis of Two Isolates of the Fish Pathogen Piscirickettsia salmonis from Different Hosts Reveals Major Differences in Virulence-Associated Secretion Systems.</title>
        <authorList>
            <person name="Bohle H."/>
            <person name="Henriquez P."/>
            <person name="Grothusen H."/>
            <person name="Navas E."/>
            <person name="Sandoval A."/>
            <person name="Bustamante F."/>
            <person name="Bustos P."/>
            <person name="Mancilla M."/>
        </authorList>
    </citation>
    <scope>NUCLEOTIDE SEQUENCE [LARGE SCALE GENOMIC DNA]</scope>
    <source>
        <strain evidence="17">B1-32597</strain>
    </source>
</reference>
<dbReference type="Proteomes" id="UP000029558">
    <property type="component" value="Chromosome"/>
</dbReference>
<feature type="binding site" evidence="15">
    <location>
        <position position="468"/>
    </location>
    <ligand>
        <name>Mg(2+)</name>
        <dbReference type="ChEBI" id="CHEBI:18420"/>
        <note>shared with alpha subunit</note>
    </ligand>
</feature>
<dbReference type="PROSITE" id="PS50886">
    <property type="entry name" value="TRBD"/>
    <property type="match status" value="1"/>
</dbReference>
<dbReference type="InterPro" id="IPR045864">
    <property type="entry name" value="aa-tRNA-synth_II/BPL/LPL"/>
</dbReference>
<dbReference type="InterPro" id="IPR002547">
    <property type="entry name" value="tRNA-bd_dom"/>
</dbReference>
<comment type="cofactor">
    <cofactor evidence="15">
        <name>Mg(2+)</name>
        <dbReference type="ChEBI" id="CHEBI:18420"/>
    </cofactor>
    <text evidence="15">Binds 2 magnesium ions per tetramer.</text>
</comment>
<dbReference type="OrthoDB" id="9805455at2"/>
<evidence type="ECO:0000256" key="7">
    <source>
        <dbReference type="ARBA" id="ARBA00022723"/>
    </source>
</evidence>
<dbReference type="FunFam" id="3.30.70.380:FF:000001">
    <property type="entry name" value="Phenylalanine--tRNA ligase beta subunit"/>
    <property type="match status" value="1"/>
</dbReference>
<dbReference type="InterPro" id="IPR033714">
    <property type="entry name" value="tRNA_bind_bactPheRS"/>
</dbReference>
<keyword evidence="8 15" id="KW-0547">Nucleotide-binding</keyword>
<dbReference type="InterPro" id="IPR045060">
    <property type="entry name" value="Phe-tRNA-ligase_IIc_bsu"/>
</dbReference>
<evidence type="ECO:0000313" key="17">
    <source>
        <dbReference type="Proteomes" id="UP000029558"/>
    </source>
</evidence>
<dbReference type="GO" id="GO:0000287">
    <property type="term" value="F:magnesium ion binding"/>
    <property type="evidence" value="ECO:0007669"/>
    <property type="project" value="UniProtKB-UniRule"/>
</dbReference>
<dbReference type="SMART" id="SM00896">
    <property type="entry name" value="FDX-ACB"/>
    <property type="match status" value="1"/>
</dbReference>
<evidence type="ECO:0000256" key="13">
    <source>
        <dbReference type="ARBA" id="ARBA00023146"/>
    </source>
</evidence>
<dbReference type="SUPFAM" id="SSF54991">
    <property type="entry name" value="Anticodon-binding domain of PheRS"/>
    <property type="match status" value="1"/>
</dbReference>
<gene>
    <name evidence="15" type="primary">pheT</name>
    <name evidence="16" type="ORF">KU39_456</name>
</gene>
<dbReference type="Pfam" id="PF03147">
    <property type="entry name" value="FDX-ACB"/>
    <property type="match status" value="1"/>
</dbReference>
<keyword evidence="12 15" id="KW-0648">Protein biosynthesis</keyword>
<feature type="binding site" evidence="15">
    <location>
        <position position="467"/>
    </location>
    <ligand>
        <name>Mg(2+)</name>
        <dbReference type="ChEBI" id="CHEBI:18420"/>
        <note>shared with alpha subunit</note>
    </ligand>
</feature>
<feature type="binding site" evidence="15">
    <location>
        <position position="458"/>
    </location>
    <ligand>
        <name>Mg(2+)</name>
        <dbReference type="ChEBI" id="CHEBI:18420"/>
        <note>shared with alpha subunit</note>
    </ligand>
</feature>
<dbReference type="SMART" id="SM00874">
    <property type="entry name" value="B5"/>
    <property type="match status" value="1"/>
</dbReference>
<keyword evidence="13 15" id="KW-0030">Aminoacyl-tRNA synthetase</keyword>
<comment type="subcellular location">
    <subcellularLocation>
        <location evidence="1 15">Cytoplasm</location>
    </subcellularLocation>
</comment>
<dbReference type="InterPro" id="IPR004532">
    <property type="entry name" value="Phe-tRNA-ligase_IIc_bsu_bact"/>
</dbReference>
<dbReference type="InterPro" id="IPR005121">
    <property type="entry name" value="Fdx_antiC-bd"/>
</dbReference>
<dbReference type="InterPro" id="IPR005147">
    <property type="entry name" value="tRNA_synthase_B5-dom"/>
</dbReference>
<dbReference type="PROSITE" id="PS51447">
    <property type="entry name" value="FDX_ACB"/>
    <property type="match status" value="1"/>
</dbReference>
<proteinExistence type="inferred from homology"/>
<dbReference type="InterPro" id="IPR020825">
    <property type="entry name" value="Phe-tRNA_synthase-like_B3/B4"/>
</dbReference>
<dbReference type="InterPro" id="IPR036690">
    <property type="entry name" value="Fdx_antiC-bd_sf"/>
</dbReference>
<dbReference type="RefSeq" id="WP_017378384.1">
    <property type="nucleotide sequence ID" value="NZ_CP012508.1"/>
</dbReference>
<dbReference type="InterPro" id="IPR009061">
    <property type="entry name" value="DNA-bd_dom_put_sf"/>
</dbReference>
<dbReference type="FunFam" id="2.40.50.140:FF:000045">
    <property type="entry name" value="Phenylalanine--tRNA ligase beta subunit"/>
    <property type="match status" value="1"/>
</dbReference>
<keyword evidence="5" id="KW-0820">tRNA-binding</keyword>
<dbReference type="Gene3D" id="3.50.40.10">
    <property type="entry name" value="Phenylalanyl-trna Synthetase, Chain B, domain 3"/>
    <property type="match status" value="1"/>
</dbReference>
<keyword evidence="4 15" id="KW-0963">Cytoplasm</keyword>
<keyword evidence="7 15" id="KW-0479">Metal-binding</keyword>
<evidence type="ECO:0000256" key="5">
    <source>
        <dbReference type="ARBA" id="ARBA00022555"/>
    </source>
</evidence>
<dbReference type="GO" id="GO:0005524">
    <property type="term" value="F:ATP binding"/>
    <property type="evidence" value="ECO:0007669"/>
    <property type="project" value="UniProtKB-UniRule"/>
</dbReference>
<dbReference type="NCBIfam" id="NF045760">
    <property type="entry name" value="YtpR"/>
    <property type="match status" value="1"/>
</dbReference>
<evidence type="ECO:0000256" key="2">
    <source>
        <dbReference type="ARBA" id="ARBA00008653"/>
    </source>
</evidence>
<dbReference type="SUPFAM" id="SSF46955">
    <property type="entry name" value="Putative DNA-binding domain"/>
    <property type="match status" value="1"/>
</dbReference>
<feature type="binding site" evidence="15">
    <location>
        <position position="464"/>
    </location>
    <ligand>
        <name>Mg(2+)</name>
        <dbReference type="ChEBI" id="CHEBI:18420"/>
        <note>shared with alpha subunit</note>
    </ligand>
</feature>
<dbReference type="CDD" id="cd02796">
    <property type="entry name" value="tRNA_bind_bactPheRS"/>
    <property type="match status" value="1"/>
</dbReference>
<dbReference type="AlphaFoldDB" id="A0A1L6TGT7"/>
<keyword evidence="10 15" id="KW-0460">Magnesium</keyword>
<dbReference type="FunFam" id="3.30.930.10:FF:000022">
    <property type="entry name" value="Phenylalanine--tRNA ligase beta subunit"/>
    <property type="match status" value="1"/>
</dbReference>
<dbReference type="SUPFAM" id="SSF55681">
    <property type="entry name" value="Class II aaRS and biotin synthetases"/>
    <property type="match status" value="1"/>
</dbReference>
<evidence type="ECO:0000256" key="1">
    <source>
        <dbReference type="ARBA" id="ARBA00004496"/>
    </source>
</evidence>
<keyword evidence="11" id="KW-0694">RNA-binding</keyword>
<dbReference type="GO" id="GO:0004826">
    <property type="term" value="F:phenylalanine-tRNA ligase activity"/>
    <property type="evidence" value="ECO:0007669"/>
    <property type="project" value="UniProtKB-UniRule"/>
</dbReference>
<dbReference type="PANTHER" id="PTHR10947">
    <property type="entry name" value="PHENYLALANYL-TRNA SYNTHETASE BETA CHAIN AND LEUCINE-RICH REPEAT-CONTAINING PROTEIN 47"/>
    <property type="match status" value="1"/>
</dbReference>